<keyword evidence="1" id="KW-0175">Coiled coil</keyword>
<comment type="caution">
    <text evidence="3">The sequence shown here is derived from an EMBL/GenBank/DDBJ whole genome shotgun (WGS) entry which is preliminary data.</text>
</comment>
<evidence type="ECO:0000256" key="1">
    <source>
        <dbReference type="SAM" id="Coils"/>
    </source>
</evidence>
<feature type="compositionally biased region" description="Polar residues" evidence="2">
    <location>
        <begin position="270"/>
        <end position="280"/>
    </location>
</feature>
<feature type="compositionally biased region" description="Polar residues" evidence="2">
    <location>
        <begin position="359"/>
        <end position="400"/>
    </location>
</feature>
<feature type="region of interest" description="Disordered" evidence="2">
    <location>
        <begin position="347"/>
        <end position="400"/>
    </location>
</feature>
<proteinExistence type="predicted"/>
<organism evidence="3 4">
    <name type="scientific">Gomphillus americanus</name>
    <dbReference type="NCBI Taxonomy" id="1940652"/>
    <lineage>
        <taxon>Eukaryota</taxon>
        <taxon>Fungi</taxon>
        <taxon>Dikarya</taxon>
        <taxon>Ascomycota</taxon>
        <taxon>Pezizomycotina</taxon>
        <taxon>Lecanoromycetes</taxon>
        <taxon>OSLEUM clade</taxon>
        <taxon>Ostropomycetidae</taxon>
        <taxon>Ostropales</taxon>
        <taxon>Graphidaceae</taxon>
        <taxon>Gomphilloideae</taxon>
        <taxon>Gomphillus</taxon>
    </lineage>
</organism>
<evidence type="ECO:0000313" key="3">
    <source>
        <dbReference type="EMBL" id="CAF9919977.1"/>
    </source>
</evidence>
<keyword evidence="4" id="KW-1185">Reference proteome</keyword>
<dbReference type="Proteomes" id="UP000664169">
    <property type="component" value="Unassembled WGS sequence"/>
</dbReference>
<sequence>MQAAPESNWGQERHPARQAFMPWLRKTAGNTNENAYPMQPEKDIRLFQTTNSNEYDNQRKHLFSELPSSVTYLPNTAFNKSSQSLSATKYGSHVRKIQNLLQEMEQDEEQRLAQIRRDSKLILNPNHDQKAAWQGTTEKQNLLIPTTNRSGSLARHKSSPGLNRVYTYELPSQDNGRLSLSQDHRPELEAPYEAVFKSSHGIGDPRTQSFELEVPNSIVTDSLAELDVSNDMPRSYGRARAHTDSQPSTSEDLITSFADLDVMVSNSRSFYNGHRSSQNGRHTSFSSDTSRSHRSSRSTLIELDANPLSLVAELPTESNQLSPVEPRKIPYSRYGDRKFRTLPGEAYPLIGREPDCRTEQGSQTTTRTRNQHSTPSASNNAPHFVQSNIDPRTGLSYTVT</sequence>
<name>A0A8H3F7C4_9LECA</name>
<feature type="region of interest" description="Disordered" evidence="2">
    <location>
        <begin position="270"/>
        <end position="300"/>
    </location>
</feature>
<reference evidence="3" key="1">
    <citation type="submission" date="2021-03" db="EMBL/GenBank/DDBJ databases">
        <authorList>
            <person name="Tagirdzhanova G."/>
        </authorList>
    </citation>
    <scope>NUCLEOTIDE SEQUENCE</scope>
</reference>
<dbReference type="EMBL" id="CAJPDQ010000015">
    <property type="protein sequence ID" value="CAF9919977.1"/>
    <property type="molecule type" value="Genomic_DNA"/>
</dbReference>
<evidence type="ECO:0000256" key="2">
    <source>
        <dbReference type="SAM" id="MobiDB-lite"/>
    </source>
</evidence>
<gene>
    <name evidence="3" type="ORF">GOMPHAMPRED_001945</name>
</gene>
<feature type="coiled-coil region" evidence="1">
    <location>
        <begin position="90"/>
        <end position="117"/>
    </location>
</feature>
<dbReference type="AlphaFoldDB" id="A0A8H3F7C4"/>
<evidence type="ECO:0000313" key="4">
    <source>
        <dbReference type="Proteomes" id="UP000664169"/>
    </source>
</evidence>
<accession>A0A8H3F7C4</accession>
<protein>
    <submittedName>
        <fullName evidence="3">Uncharacterized protein</fullName>
    </submittedName>
</protein>